<dbReference type="EMBL" id="JADQDF010000003">
    <property type="protein sequence ID" value="MBW0132593.1"/>
    <property type="molecule type" value="Genomic_DNA"/>
</dbReference>
<dbReference type="RefSeq" id="WP_218596108.1">
    <property type="nucleotide sequence ID" value="NZ_JADQDE010000107.1"/>
</dbReference>
<protein>
    <submittedName>
        <fullName evidence="2">Uncharacterized protein</fullName>
    </submittedName>
</protein>
<reference evidence="2 3" key="1">
    <citation type="submission" date="2020-11" db="EMBL/GenBank/DDBJ databases">
        <title>Pseudonocardia abyssalis sp. nov. and Pseudonocardia oceani sp. nov., description and phylogenomic analysis of two novel actinomycetes isolated from the deep Southern Ocean.</title>
        <authorList>
            <person name="Parra J."/>
        </authorList>
    </citation>
    <scope>NUCLEOTIDE SEQUENCE [LARGE SCALE GENOMIC DNA]</scope>
    <source>
        <strain evidence="2">KRD-185</strain>
        <strain evidence="3">KRD185</strain>
    </source>
</reference>
<keyword evidence="3" id="KW-1185">Reference proteome</keyword>
<proteinExistence type="predicted"/>
<evidence type="ECO:0000313" key="2">
    <source>
        <dbReference type="EMBL" id="MBW0132593.1"/>
    </source>
</evidence>
<dbReference type="EMBL" id="JADQDF010000001">
    <property type="protein sequence ID" value="MBW0131145.1"/>
    <property type="molecule type" value="Genomic_DNA"/>
</dbReference>
<comment type="caution">
    <text evidence="2">The sequence shown here is derived from an EMBL/GenBank/DDBJ whole genome shotgun (WGS) entry which is preliminary data.</text>
</comment>
<evidence type="ECO:0000313" key="1">
    <source>
        <dbReference type="EMBL" id="MBW0131145.1"/>
    </source>
</evidence>
<evidence type="ECO:0000313" key="3">
    <source>
        <dbReference type="Proteomes" id="UP000694300"/>
    </source>
</evidence>
<gene>
    <name evidence="1" type="ORF">I4I82_26195</name>
    <name evidence="2" type="ORF">I4I82_33640</name>
</gene>
<sequence>MTDTTAGCGCQYDATGLVFVDRCVCLPVPVSDDQAALDRAAADMAVRDDLAREVARLWVAADKNDPRDLTAALDRLAAAYGEDR</sequence>
<organism evidence="2 3">
    <name type="scientific">Pseudonocardia oceani</name>
    <dbReference type="NCBI Taxonomy" id="2792013"/>
    <lineage>
        <taxon>Bacteria</taxon>
        <taxon>Bacillati</taxon>
        <taxon>Actinomycetota</taxon>
        <taxon>Actinomycetes</taxon>
        <taxon>Pseudonocardiales</taxon>
        <taxon>Pseudonocardiaceae</taxon>
        <taxon>Pseudonocardia</taxon>
    </lineage>
</organism>
<name>A0ABS6UK19_9PSEU</name>
<dbReference type="Proteomes" id="UP000694300">
    <property type="component" value="Unassembled WGS sequence"/>
</dbReference>
<accession>A0ABS6UK19</accession>